<name>E3HBK8_ILYPC</name>
<protein>
    <recommendedName>
        <fullName evidence="3">P2 GpU family protein</fullName>
    </recommendedName>
</protein>
<dbReference type="KEGG" id="ipo:Ilyop_1933"/>
<dbReference type="Pfam" id="PF06995">
    <property type="entry name" value="Phage_P2_GpU"/>
    <property type="match status" value="1"/>
</dbReference>
<proteinExistence type="predicted"/>
<accession>E3HBK8</accession>
<evidence type="ECO:0000313" key="2">
    <source>
        <dbReference type="Proteomes" id="UP000006875"/>
    </source>
</evidence>
<gene>
    <name evidence="1" type="ordered locus">Ilyop_1933</name>
</gene>
<evidence type="ECO:0008006" key="3">
    <source>
        <dbReference type="Google" id="ProtNLM"/>
    </source>
</evidence>
<keyword evidence="1" id="KW-0614">Plasmid</keyword>
<sequence>MVGSFGNVIFEAAYDKTSTFKNLKLDEGARIQTHNLINVKPRIEFMANDLKKLSLSMKLKAELGINPTERLDILRTIKESGENEVLMIGSRNLGSYCIESLKVEEKRIDQQGIPWEIDVSVSLLEYSRETYIESSTVKNVTEVNTVKNIDYETGEAV</sequence>
<dbReference type="EMBL" id="CP002282">
    <property type="protein sequence ID" value="ADO83704.1"/>
    <property type="molecule type" value="Genomic_DNA"/>
</dbReference>
<organism evidence="1 2">
    <name type="scientific">Ilyobacter polytropus (strain ATCC 51220 / DSM 2926 / LMG 16218 / CuHBu1)</name>
    <dbReference type="NCBI Taxonomy" id="572544"/>
    <lineage>
        <taxon>Bacteria</taxon>
        <taxon>Fusobacteriati</taxon>
        <taxon>Fusobacteriota</taxon>
        <taxon>Fusobacteriia</taxon>
        <taxon>Fusobacteriales</taxon>
        <taxon>Fusobacteriaceae</taxon>
        <taxon>Ilyobacter</taxon>
    </lineage>
</organism>
<dbReference type="InterPro" id="IPR009734">
    <property type="entry name" value="Myoviridae_GpU"/>
</dbReference>
<dbReference type="OrthoDB" id="9815316at2"/>
<geneLocation type="plasmid" evidence="1 2">
    <name>pILYOP01</name>
</geneLocation>
<keyword evidence="2" id="KW-1185">Reference proteome</keyword>
<reference evidence="1 2" key="1">
    <citation type="journal article" date="2010" name="Stand. Genomic Sci.">
        <title>Complete genome sequence of Ilyobacter polytropus type strain (CuHbu1).</title>
        <authorList>
            <person name="Sikorski J."/>
            <person name="Chertkov O."/>
            <person name="Lapidus A."/>
            <person name="Nolan M."/>
            <person name="Lucas S."/>
            <person name="Del Rio T.G."/>
            <person name="Tice H."/>
            <person name="Cheng J.F."/>
            <person name="Tapia R."/>
            <person name="Han C."/>
            <person name="Goodwin L."/>
            <person name="Pitluck S."/>
            <person name="Liolios K."/>
            <person name="Ivanova N."/>
            <person name="Mavromatis K."/>
            <person name="Mikhailova N."/>
            <person name="Pati A."/>
            <person name="Chen A."/>
            <person name="Palaniappan K."/>
            <person name="Land M."/>
            <person name="Hauser L."/>
            <person name="Chang Y.J."/>
            <person name="Jeffries C.D."/>
            <person name="Brambilla E."/>
            <person name="Yasawong M."/>
            <person name="Rohde M."/>
            <person name="Pukall R."/>
            <person name="Spring S."/>
            <person name="Goker M."/>
            <person name="Woyke T."/>
            <person name="Bristow J."/>
            <person name="Eisen J.A."/>
            <person name="Markowitz V."/>
            <person name="Hugenholtz P."/>
            <person name="Kyrpides N.C."/>
            <person name="Klenk H.P."/>
        </authorList>
    </citation>
    <scope>NUCLEOTIDE SEQUENCE [LARGE SCALE GENOMIC DNA]</scope>
    <source>
        <strain evidence="2">ATCC 51220 / DSM 2926 / LMG 16218 / CuHBu1</strain>
        <plasmid evidence="2">pILYOP01</plasmid>
    </source>
</reference>
<dbReference type="HOGENOM" id="CLU_126007_0_0_0"/>
<evidence type="ECO:0000313" key="1">
    <source>
        <dbReference type="EMBL" id="ADO83704.1"/>
    </source>
</evidence>
<dbReference type="RefSeq" id="WP_013388366.1">
    <property type="nucleotide sequence ID" value="NC_014633.1"/>
</dbReference>
<dbReference type="Proteomes" id="UP000006875">
    <property type="component" value="Plasmid pILYOP01"/>
</dbReference>
<dbReference type="AlphaFoldDB" id="E3HBK8"/>